<feature type="transmembrane region" description="Helical" evidence="1">
    <location>
        <begin position="344"/>
        <end position="362"/>
    </location>
</feature>
<reference evidence="2 3" key="1">
    <citation type="submission" date="2015-07" db="EMBL/GenBank/DDBJ databases">
        <title>Genome sequence of Ornatilinea apprima DSM 23815.</title>
        <authorList>
            <person name="Hemp J."/>
            <person name="Ward L.M."/>
            <person name="Pace L.A."/>
            <person name="Fischer W.W."/>
        </authorList>
    </citation>
    <scope>NUCLEOTIDE SEQUENCE [LARGE SCALE GENOMIC DNA]</scope>
    <source>
        <strain evidence="2 3">P3M-1</strain>
    </source>
</reference>
<feature type="transmembrane region" description="Helical" evidence="1">
    <location>
        <begin position="437"/>
        <end position="457"/>
    </location>
</feature>
<accession>A0A0P6WXB0</accession>
<dbReference type="Pfam" id="PF13346">
    <property type="entry name" value="ABC2_membrane_5"/>
    <property type="match status" value="1"/>
</dbReference>
<keyword evidence="3" id="KW-1185">Reference proteome</keyword>
<feature type="transmembrane region" description="Helical" evidence="1">
    <location>
        <begin position="409"/>
        <end position="431"/>
    </location>
</feature>
<name>A0A0P6WXB0_9CHLR</name>
<gene>
    <name evidence="2" type="ORF">ADN00_17930</name>
</gene>
<organism evidence="2 3">
    <name type="scientific">Ornatilinea apprima</name>
    <dbReference type="NCBI Taxonomy" id="1134406"/>
    <lineage>
        <taxon>Bacteria</taxon>
        <taxon>Bacillati</taxon>
        <taxon>Chloroflexota</taxon>
        <taxon>Anaerolineae</taxon>
        <taxon>Anaerolineales</taxon>
        <taxon>Anaerolineaceae</taxon>
        <taxon>Ornatilinea</taxon>
    </lineage>
</organism>
<proteinExistence type="predicted"/>
<dbReference type="STRING" id="1134406.ADN00_17930"/>
<feature type="transmembrane region" description="Helical" evidence="1">
    <location>
        <begin position="261"/>
        <end position="279"/>
    </location>
</feature>
<feature type="transmembrane region" description="Helical" evidence="1">
    <location>
        <begin position="494"/>
        <end position="513"/>
    </location>
</feature>
<dbReference type="OrthoDB" id="6017159at2"/>
<dbReference type="EMBL" id="LGCL01000043">
    <property type="protein sequence ID" value="KPL70910.1"/>
    <property type="molecule type" value="Genomic_DNA"/>
</dbReference>
<feature type="transmembrane region" description="Helical" evidence="1">
    <location>
        <begin position="110"/>
        <end position="134"/>
    </location>
</feature>
<feature type="transmembrane region" description="Helical" evidence="1">
    <location>
        <begin position="368"/>
        <end position="388"/>
    </location>
</feature>
<protein>
    <submittedName>
        <fullName evidence="2">Uncharacterized protein</fullName>
    </submittedName>
</protein>
<dbReference type="AlphaFoldDB" id="A0A0P6WXB0"/>
<dbReference type="InterPro" id="IPR025699">
    <property type="entry name" value="ABC2_memb-like"/>
</dbReference>
<comment type="caution">
    <text evidence="2">The sequence shown here is derived from an EMBL/GenBank/DDBJ whole genome shotgun (WGS) entry which is preliminary data.</text>
</comment>
<keyword evidence="1" id="KW-0472">Membrane</keyword>
<sequence>MKTLRTFIHIARADFLERARGYAFLVTLCLVIFLGYSVNIGQVSLALDQYRGVYNSAWVGSMMSLVITTFLSLFGFYVIKNSIERDQRTGVGQIMATTPLTRPQYVLGKWLSNFAVLSVLVGVLCLGAVLMQLIQREVPQIDLWALLAPMLLISLPMMAFTAALAVLFEAISWLRGGLGNVLYFFLWIFGLTASLEWLSQHWPEFDPLGIYVFMPSMTTAVKAMYPGYVSGFSLEAGPEVATQTFFWPGLEWTPTLIATRLLWAVIALIIVLISALFFTRFDPARERMRVGKPKSAPQKVEQHAAIAAAQQPPVQLTSLRGAAGFTFGRRLQAELRLMLKGQPWWWYLVAVGLIISPLTMPVTDAHNVLLAAWAWPVLIWSGMGCREARHQTGQIVFSTARPITRQLPVIWLAGLIVTLLMAGGVAARLIFIGDLPALTALLAGAVFIPSLALALGVWTGGSKAFEIVYILLWYIGPMHFTPGLDFMGLSEKSATPQLFLLLALGLAAAALLGRRKQIVQ</sequence>
<feature type="transmembrane region" description="Helical" evidence="1">
    <location>
        <begin position="21"/>
        <end position="38"/>
    </location>
</feature>
<dbReference type="RefSeq" id="WP_075064413.1">
    <property type="nucleotide sequence ID" value="NZ_LGCL01000043.1"/>
</dbReference>
<feature type="transmembrane region" description="Helical" evidence="1">
    <location>
        <begin position="58"/>
        <end position="79"/>
    </location>
</feature>
<feature type="transmembrane region" description="Helical" evidence="1">
    <location>
        <begin position="146"/>
        <end position="168"/>
    </location>
</feature>
<evidence type="ECO:0000313" key="3">
    <source>
        <dbReference type="Proteomes" id="UP000050417"/>
    </source>
</evidence>
<evidence type="ECO:0000313" key="2">
    <source>
        <dbReference type="EMBL" id="KPL70910.1"/>
    </source>
</evidence>
<dbReference type="Proteomes" id="UP000050417">
    <property type="component" value="Unassembled WGS sequence"/>
</dbReference>
<feature type="transmembrane region" description="Helical" evidence="1">
    <location>
        <begin position="464"/>
        <end position="482"/>
    </location>
</feature>
<feature type="transmembrane region" description="Helical" evidence="1">
    <location>
        <begin position="180"/>
        <end position="198"/>
    </location>
</feature>
<keyword evidence="1" id="KW-1133">Transmembrane helix</keyword>
<evidence type="ECO:0000256" key="1">
    <source>
        <dbReference type="SAM" id="Phobius"/>
    </source>
</evidence>
<keyword evidence="1" id="KW-0812">Transmembrane</keyword>